<keyword evidence="1" id="KW-0812">Transmembrane</keyword>
<sequence>MHTLSAELIKLKRSLSWPVVVLLPIAVTLLGAATNLARGEQPEDGWHTVWLQSVGFHGLFPLAIGVAILGSLVWRSEHRGSNWNTLMSGPTSSLSIVAAKSTVVAGLAALMQLTMLAAVLVIGAVGFGLPGMLPAKYLATTLLIIVATVPLAVLQSSLSMLLRSFAAPIAIALLGAGASVIALMILGDLAVISPYGLATRAAQLGTGTFSDPGTVTAGSVLVVLVAAAALTLVLIAAATAVLERRDTRA</sequence>
<organism evidence="2 3">
    <name type="scientific">Brachybacterium hainanense</name>
    <dbReference type="NCBI Taxonomy" id="1541174"/>
    <lineage>
        <taxon>Bacteria</taxon>
        <taxon>Bacillati</taxon>
        <taxon>Actinomycetota</taxon>
        <taxon>Actinomycetes</taxon>
        <taxon>Micrococcales</taxon>
        <taxon>Dermabacteraceae</taxon>
        <taxon>Brachybacterium</taxon>
    </lineage>
</organism>
<feature type="transmembrane region" description="Helical" evidence="1">
    <location>
        <begin position="103"/>
        <end position="129"/>
    </location>
</feature>
<dbReference type="Pfam" id="PF12730">
    <property type="entry name" value="ABC2_membrane_4"/>
    <property type="match status" value="1"/>
</dbReference>
<feature type="transmembrane region" description="Helical" evidence="1">
    <location>
        <begin position="49"/>
        <end position="74"/>
    </location>
</feature>
<gene>
    <name evidence="2" type="ORF">ACFFF6_07740</name>
</gene>
<evidence type="ECO:0000256" key="1">
    <source>
        <dbReference type="SAM" id="Phobius"/>
    </source>
</evidence>
<dbReference type="RefSeq" id="WP_376979736.1">
    <property type="nucleotide sequence ID" value="NZ_JBHLSV010000007.1"/>
</dbReference>
<keyword evidence="1" id="KW-1133">Transmembrane helix</keyword>
<evidence type="ECO:0000313" key="2">
    <source>
        <dbReference type="EMBL" id="MFC0673844.1"/>
    </source>
</evidence>
<keyword evidence="1" id="KW-0472">Membrane</keyword>
<dbReference type="CDD" id="cd21809">
    <property type="entry name" value="ABC-2_lan_permease-like"/>
    <property type="match status" value="1"/>
</dbReference>
<feature type="transmembrane region" description="Helical" evidence="1">
    <location>
        <begin position="135"/>
        <end position="153"/>
    </location>
</feature>
<name>A0ABV6RA26_9MICO</name>
<keyword evidence="3" id="KW-1185">Reference proteome</keyword>
<dbReference type="EMBL" id="JBHLSV010000007">
    <property type="protein sequence ID" value="MFC0673844.1"/>
    <property type="molecule type" value="Genomic_DNA"/>
</dbReference>
<reference evidence="2 3" key="1">
    <citation type="submission" date="2024-09" db="EMBL/GenBank/DDBJ databases">
        <authorList>
            <person name="Sun Q."/>
            <person name="Mori K."/>
        </authorList>
    </citation>
    <scope>NUCLEOTIDE SEQUENCE [LARGE SCALE GENOMIC DNA]</scope>
    <source>
        <strain evidence="2 3">CICC 10874</strain>
    </source>
</reference>
<evidence type="ECO:0000313" key="3">
    <source>
        <dbReference type="Proteomes" id="UP001589793"/>
    </source>
</evidence>
<proteinExistence type="predicted"/>
<protein>
    <submittedName>
        <fullName evidence="2">ABC transporter permease</fullName>
    </submittedName>
</protein>
<accession>A0ABV6RA26</accession>
<feature type="transmembrane region" description="Helical" evidence="1">
    <location>
        <begin position="165"/>
        <end position="186"/>
    </location>
</feature>
<comment type="caution">
    <text evidence="2">The sequence shown here is derived from an EMBL/GenBank/DDBJ whole genome shotgun (WGS) entry which is preliminary data.</text>
</comment>
<dbReference type="Proteomes" id="UP001589793">
    <property type="component" value="Unassembled WGS sequence"/>
</dbReference>
<feature type="transmembrane region" description="Helical" evidence="1">
    <location>
        <begin position="220"/>
        <end position="242"/>
    </location>
</feature>